<evidence type="ECO:0000313" key="4">
    <source>
        <dbReference type="Proteomes" id="UP000637695"/>
    </source>
</evidence>
<dbReference type="EMBL" id="BMOY01000041">
    <property type="protein sequence ID" value="GGJ11964.1"/>
    <property type="molecule type" value="Genomic_DNA"/>
</dbReference>
<dbReference type="Proteomes" id="UP000637695">
    <property type="component" value="Unassembled WGS sequence"/>
</dbReference>
<keyword evidence="2" id="KW-0732">Signal</keyword>
<evidence type="ECO:0000313" key="3">
    <source>
        <dbReference type="EMBL" id="GGJ11964.1"/>
    </source>
</evidence>
<evidence type="ECO:0000256" key="2">
    <source>
        <dbReference type="SAM" id="SignalP"/>
    </source>
</evidence>
<keyword evidence="4" id="KW-1185">Reference proteome</keyword>
<sequence length="222" mass="24345">MKAVGWLACTAAVLAAGCAVTLAMDIHRWQVNRRGEIALYDQWYQYMAIARDTAHSIGEDEPPRKSATYVSSPGAAVNEMADWLRRATVMAASPAWYFAVPDSAVLQRLSGLSGAIADDMAYMYQPVPRGGARPTEAQLRSERDFLASDLDLILSRLPKQVTSVRQLNALVPQLDALTGQIRRRDERYMVAQGLLVMEPPGAPEGKSLAHTASSGRKESAWR</sequence>
<comment type="caution">
    <text evidence="3">The sequence shown here is derived from an EMBL/GenBank/DDBJ whole genome shotgun (WGS) entry which is preliminary data.</text>
</comment>
<dbReference type="AlphaFoldDB" id="A0A917KJ74"/>
<evidence type="ECO:0000256" key="1">
    <source>
        <dbReference type="SAM" id="MobiDB-lite"/>
    </source>
</evidence>
<proteinExistence type="predicted"/>
<gene>
    <name evidence="3" type="ORF">GCM10010885_21680</name>
</gene>
<feature type="signal peptide" evidence="2">
    <location>
        <begin position="1"/>
        <end position="15"/>
    </location>
</feature>
<dbReference type="RefSeq" id="WP_188883067.1">
    <property type="nucleotide sequence ID" value="NZ_BMOY01000041.1"/>
</dbReference>
<protein>
    <submittedName>
        <fullName evidence="3">Uncharacterized protein</fullName>
    </submittedName>
</protein>
<feature type="region of interest" description="Disordered" evidence="1">
    <location>
        <begin position="200"/>
        <end position="222"/>
    </location>
</feature>
<name>A0A917KJ74_9BACL</name>
<reference evidence="3" key="1">
    <citation type="journal article" date="2014" name="Int. J. Syst. Evol. Microbiol.">
        <title>Complete genome sequence of Corynebacterium casei LMG S-19264T (=DSM 44701T), isolated from a smear-ripened cheese.</title>
        <authorList>
            <consortium name="US DOE Joint Genome Institute (JGI-PGF)"/>
            <person name="Walter F."/>
            <person name="Albersmeier A."/>
            <person name="Kalinowski J."/>
            <person name="Ruckert C."/>
        </authorList>
    </citation>
    <scope>NUCLEOTIDE SEQUENCE</scope>
    <source>
        <strain evidence="3">JCM 18487</strain>
    </source>
</reference>
<organism evidence="3 4">
    <name type="scientific">Alicyclobacillus cellulosilyticus</name>
    <dbReference type="NCBI Taxonomy" id="1003997"/>
    <lineage>
        <taxon>Bacteria</taxon>
        <taxon>Bacillati</taxon>
        <taxon>Bacillota</taxon>
        <taxon>Bacilli</taxon>
        <taxon>Bacillales</taxon>
        <taxon>Alicyclobacillaceae</taxon>
        <taxon>Alicyclobacillus</taxon>
    </lineage>
</organism>
<feature type="chain" id="PRO_5038919496" evidence="2">
    <location>
        <begin position="16"/>
        <end position="222"/>
    </location>
</feature>
<dbReference type="PROSITE" id="PS51257">
    <property type="entry name" value="PROKAR_LIPOPROTEIN"/>
    <property type="match status" value="1"/>
</dbReference>
<accession>A0A917KJ74</accession>
<reference evidence="3" key="2">
    <citation type="submission" date="2020-09" db="EMBL/GenBank/DDBJ databases">
        <authorList>
            <person name="Sun Q."/>
            <person name="Ohkuma M."/>
        </authorList>
    </citation>
    <scope>NUCLEOTIDE SEQUENCE</scope>
    <source>
        <strain evidence="3">JCM 18487</strain>
    </source>
</reference>